<evidence type="ECO:0000313" key="2">
    <source>
        <dbReference type="EMBL" id="KAJ5352107.1"/>
    </source>
</evidence>
<accession>A0A9W9UP62</accession>
<dbReference type="AlphaFoldDB" id="A0A9W9UP62"/>
<dbReference type="PANTHER" id="PTHR13271:SF137">
    <property type="entry name" value="SET DOMAIN-CONTAINING PROTEIN"/>
    <property type="match status" value="1"/>
</dbReference>
<feature type="region of interest" description="Disordered" evidence="1">
    <location>
        <begin position="372"/>
        <end position="392"/>
    </location>
</feature>
<protein>
    <submittedName>
        <fullName evidence="2">SET domain-containing protein</fullName>
    </submittedName>
</protein>
<evidence type="ECO:0000256" key="1">
    <source>
        <dbReference type="SAM" id="MobiDB-lite"/>
    </source>
</evidence>
<dbReference type="EMBL" id="JAPZBQ010000001">
    <property type="protein sequence ID" value="KAJ5352107.1"/>
    <property type="molecule type" value="Genomic_DNA"/>
</dbReference>
<evidence type="ECO:0000313" key="3">
    <source>
        <dbReference type="Proteomes" id="UP001147695"/>
    </source>
</evidence>
<dbReference type="PANTHER" id="PTHR13271">
    <property type="entry name" value="UNCHARACTERIZED PUTATIVE METHYLTRANSFERASE"/>
    <property type="match status" value="1"/>
</dbReference>
<dbReference type="Proteomes" id="UP001147695">
    <property type="component" value="Unassembled WGS sequence"/>
</dbReference>
<proteinExistence type="predicted"/>
<reference evidence="2" key="1">
    <citation type="submission" date="2022-12" db="EMBL/GenBank/DDBJ databases">
        <authorList>
            <person name="Petersen C."/>
        </authorList>
    </citation>
    <scope>NUCLEOTIDE SEQUENCE</scope>
    <source>
        <strain evidence="2">IBT 35673</strain>
    </source>
</reference>
<name>A0A9W9UP62_PENBR</name>
<dbReference type="GO" id="GO:0016279">
    <property type="term" value="F:protein-lysine N-methyltransferase activity"/>
    <property type="evidence" value="ECO:0007669"/>
    <property type="project" value="TreeGrafter"/>
</dbReference>
<gene>
    <name evidence="2" type="ORF">N7452_001081</name>
</gene>
<dbReference type="InterPro" id="IPR046341">
    <property type="entry name" value="SET_dom_sf"/>
</dbReference>
<comment type="caution">
    <text evidence="2">The sequence shown here is derived from an EMBL/GenBank/DDBJ whole genome shotgun (WGS) entry which is preliminary data.</text>
</comment>
<dbReference type="SUPFAM" id="SSF82199">
    <property type="entry name" value="SET domain"/>
    <property type="match status" value="1"/>
</dbReference>
<reference evidence="2" key="2">
    <citation type="journal article" date="2023" name="IMA Fungus">
        <title>Comparative genomic study of the Penicillium genus elucidates a diverse pangenome and 15 lateral gene transfer events.</title>
        <authorList>
            <person name="Petersen C."/>
            <person name="Sorensen T."/>
            <person name="Nielsen M.R."/>
            <person name="Sondergaard T.E."/>
            <person name="Sorensen J.L."/>
            <person name="Fitzpatrick D.A."/>
            <person name="Frisvad J.C."/>
            <person name="Nielsen K.L."/>
        </authorList>
    </citation>
    <scope>NUCLEOTIDE SEQUENCE</scope>
    <source>
        <strain evidence="2">IBT 35673</strain>
    </source>
</reference>
<dbReference type="Gene3D" id="3.90.1410.10">
    <property type="entry name" value="set domain protein methyltransferase, domain 1"/>
    <property type="match status" value="1"/>
</dbReference>
<organism evidence="2 3">
    <name type="scientific">Penicillium brevicompactum</name>
    <dbReference type="NCBI Taxonomy" id="5074"/>
    <lineage>
        <taxon>Eukaryota</taxon>
        <taxon>Fungi</taxon>
        <taxon>Dikarya</taxon>
        <taxon>Ascomycota</taxon>
        <taxon>Pezizomycotina</taxon>
        <taxon>Eurotiomycetes</taxon>
        <taxon>Eurotiomycetidae</taxon>
        <taxon>Eurotiales</taxon>
        <taxon>Aspergillaceae</taxon>
        <taxon>Penicillium</taxon>
    </lineage>
</organism>
<sequence length="415" mass="47077">MAHNENAAVDDHDRFFKWAVANGIQVNGVTPRRFPERGMGMIATRTIEADEIMLTVPVSTMLNIDSIPEGFADRFPSTASNHSILAAFLTHGDPKSLARWALWRKIWPSTQDFADSLPSMWLEGSSPYSELEIPFPPSFSGKWNTSTRSVCGANSEDTYQNVLVQQTKRLQDAWKSVLSVFPDTNWDFYSYNWFIVNTRSFYYVRPENDPPEDWNDAVGLVPFADYFNHAANAPCEVAFDGDKSTFRATARLGDEVFMNYGDHPNDYLLMTWKGYAHTDTIGDYRLSEYHTPCSLTKGFSHFEVNASGASTSVEVAASLKCMTRSDWEDYVLDPSSSNLLPEARRLISHWIQVYVQKSIVAIAKIENIQRENTASDQPNRLPNNRHSTLTNPQRSLLRRWTQIKDMAQGTLNNLS</sequence>
<dbReference type="InterPro" id="IPR050600">
    <property type="entry name" value="SETD3_SETD6_MTase"/>
</dbReference>